<evidence type="ECO:0000259" key="2">
    <source>
        <dbReference type="Pfam" id="PF18796"/>
    </source>
</evidence>
<feature type="domain" description="Large polyvalent protein associated" evidence="4">
    <location>
        <begin position="2434"/>
        <end position="2595"/>
    </location>
</feature>
<comment type="caution">
    <text evidence="5">The sequence shown here is derived from an EMBL/GenBank/DDBJ whole genome shotgun (WGS) entry which is preliminary data.</text>
</comment>
<evidence type="ECO:0000313" key="5">
    <source>
        <dbReference type="EMBL" id="TVU80209.1"/>
    </source>
</evidence>
<feature type="compositionally biased region" description="Polar residues" evidence="1">
    <location>
        <begin position="641"/>
        <end position="657"/>
    </location>
</feature>
<feature type="region of interest" description="Disordered" evidence="1">
    <location>
        <begin position="1083"/>
        <end position="1104"/>
    </location>
</feature>
<reference evidence="5 6" key="1">
    <citation type="submission" date="2019-07" db="EMBL/GenBank/DDBJ databases">
        <title>Diversity of Bacteria from Kongsfjorden, Arctic.</title>
        <authorList>
            <person name="Yu Y."/>
        </authorList>
    </citation>
    <scope>NUCLEOTIDE SEQUENCE [LARGE SCALE GENOMIC DNA]</scope>
    <source>
        <strain evidence="5 6">SM1927</strain>
    </source>
</reference>
<feature type="domain" description="Large polyvalent protein-associated" evidence="3">
    <location>
        <begin position="1255"/>
        <end position="1395"/>
    </location>
</feature>
<dbReference type="Pfam" id="PF18799">
    <property type="entry name" value="LPD5"/>
    <property type="match status" value="1"/>
</dbReference>
<evidence type="ECO:0000256" key="1">
    <source>
        <dbReference type="SAM" id="MobiDB-lite"/>
    </source>
</evidence>
<feature type="region of interest" description="Disordered" evidence="1">
    <location>
        <begin position="366"/>
        <end position="389"/>
    </location>
</feature>
<feature type="region of interest" description="Disordered" evidence="1">
    <location>
        <begin position="495"/>
        <end position="515"/>
    </location>
</feature>
<evidence type="ECO:0008006" key="7">
    <source>
        <dbReference type="Google" id="ProtNLM"/>
    </source>
</evidence>
<sequence>MADKLELLIKANERGLLKGKHKDMYDEAVKRGLINQSQPEAKGGLAAAFGAGVDKVQELGFRAVKGFTDVGEKGSEQEEGSIAQSVANTVGQGGALSQWAQEGIDRNVKEQEAYKPTVGSYKDISGLSDLGSYTGELVAGSIPYMAGAATGVGAFGMAGGLSNEAYDKQPEGEKDEVKAVASGAGQMLLERLGIKVSMGQLGKDILKDGVFETAKRMGKGELIDAVRDPSFAKRIFKGAVGEGLTESGQEALAQWGAGKSLDEINGLDEAFVGGFVVGGAMRAGSESAQKVMGYQQKTAEAVKDGVDQLVEAGTSPEEAIETVKKQQYDSAIKQGLSDVEASAIVARTMKEKFGIDDPLFAAAAEPDQQEQVIPDDNSTPKFEDNTTSKVDYDAPTAARQAGFDQTAKAAGQYGDMLTSPAQQSLKALDEGNNAPTVDERVKAAAFDKSPTPEDRFSPIKYQHEGELLSPEAQRAQGIGNPPIDGQIVQEQGKLPTTEQTKNREMREQAQADLESQPKSIEKKNIIFGEDGRPQQRAAERVKQAGKDSQNLLPQKDIVFAGNESGVNVAKSGEPFKTKRDALLSKEARAARRAGKKTKAVSFDNGFGWTVKSDASTAPNTAPDISADKQQADATLTDEGTIPQSNETIDETNTQPTANLAGEPIDGEWTAFSQQSETKNIPRSEMPQIKAENRGAMVNFMNARDISHEQGEVPASSLKPTQQEFSPAKVKKAMEFEGGNRSILVSNDNYVLDGHHQWLAAREKGEPVKVIRLNAPIEQLVPLAKEMPSTETQDDAGKLTTTGNEETAITGKLNGDNGKQSEQKAAETAETGKLIEQEPATTEQANELPLILKTTKRKWLQSQAKEQGLKKGSPGFDVAMAKIEESYEPAIDKALAESSFETYQQFNSDTPESINRQAYNELRKEFGYDKAPPPDAIKPNENAEPPKSGFSLPETLNADGMTADEIEAVINKTKNELANTKTEDWGNLRGQGKRTGGMVMGGMRDSSLQGEKSYLNPIGKLEGVNKADYDDAIATFNDNSIAKSAYGKARSAGFDHDTSLRYGLSKIADIGMTFSELLKVAKQKDKVSEKPANNKSSNDQEAVKQENIDDFGEKLGGARKDVWGGFSDAIQDQQNTAELPLSKSWPEPNYKELADKGVSRDVIAFIAAIRSEIPAKPRLAHKAKRWADTVNLFKSYVSDLMSGERDINSVMQKMRSHSSKLGAIADAIPAIEKAELDTLKSVADYRISSGSFSVFGGKKYSPSKVFYFLERNGRPVYDGASETLSDVQALLTKVINAEQDNISNSTSGKKSKISVYRDRYSKDIYLGWKGASGVLKIKSFDDLGAARDYLNNNRDEVEQRLQKIKETPSMRKPVNTERIGPERHAENVTPDTFGETFGFRGVEFGNWVEQAKRQKDLNQAYDGLMDLAEALDLPPKALSLNGQLGLAFGARGKGGKNPAAAHYEPNSVVINLTKKAGSGSLAHEWWHALDNYFGKQKSRGEFITDMPYSMPSDEIRPEMASAFKHVRNAIVQSGLPERSKQLDARRSKAYWATPIEMTARSFETYIIDKLNQQGISNDYLANVVGDEAWTAAESLGFESENTYPYPNKAEQEKINPAYQTLFDTIESENTNEGIRLFSKSKKTANSKSISTEQAQSIADQFVKSLKGANGITVSILDDTATAEKLWRMSLDGATVKGAYSDKTKTVFVIAENINDVTDLKQTLAHETIAHGGLDTVIGADAKQEFIDRIKKTKGRKAFDKYWKDANNDYWDGSLDVKAEEIFARFVESEPSKGELKYWWNALKRFIRAQLDKVGLAYSEDTELTAMREMLESIVKGFKAQQTNSESANSEFAYSQSEKKLSKTADADTRTAKEKLGLVEHAKKTLADKAKERTKEVVDTLKSAPFWDRLNEGIFDGLAGIKNAEQSVGINDVNKMGYVSARLAAGVSDVLHGVFNYGAPMWKDGIIQRKEDTKGLLEVFGMVGDDLNDWLAWMGANRAEKLKAQGRENNLTTADINELKALANGKEKLFEQTRQEYNKVNSAILDVAQGAGLISKAQRSGFDEEYYVPFFRDMGETDPEMDAIKRSIIEPHTRKGIAGQSAQVKELKGGAQSTKDLLQNIITRQSTLIEASLKNKAMQEVVNNLDGTDYMAHEKSEEAKSRTQQQLNNDGKVKVMIDGEPQAYLVSDPALMRSLIQINSSGSQNIVNKIGRSAKRFLTAGITLSPDFIAKNFIRDAAHAWMINKDGFKFGTDSYKGLKKAFKEDEAYRDLIFSGAAFQGGYIHGADPEAAAQQTRRALRSKGLTESEVDGYMGSLITNGKQLLETYRNISDKVENANRLSTYEASLANNKSKREAAFNAKDLMDYSLKGNFTTINFLIDVLPFFNARLQGMSKLIRASKAGDNDRVLKVLSANLAAKGAKVAAFSLALAMYNDDDERYQELPDWDKDANWHVFAGDEHWRIPKPFELGIVFGTLPERLFNYGAGNQTGKDLQKSIMHAALTTMALNPTPQFMLPLVETALNRSFFRDAPIEGMADQNKQAEDRYSAHTSDIAIAIGKQLGWSPKKIEHAIKGYTGTIGSYVLGASDMLARQIMGKETADTPLNRYPVIKAFYQGDRPKGSTKFADEFYDALDTANQAYGSYKRAIELGDNARIQEIVEKEGQKLQSKSGLAKIQRVISKIGKAQKAVNDSQRLTGAQKREQLDELQRQKNAVYHQAYVAFNLREW</sequence>
<name>A0ABY3F8V1_9GAMM</name>
<feature type="region of interest" description="Disordered" evidence="1">
    <location>
        <begin position="926"/>
        <end position="955"/>
    </location>
</feature>
<proteinExistence type="predicted"/>
<dbReference type="Proteomes" id="UP000317938">
    <property type="component" value="Unassembled WGS sequence"/>
</dbReference>
<feature type="domain" description="Large polyvalent protein-associated" evidence="2">
    <location>
        <begin position="1541"/>
        <end position="1627"/>
    </location>
</feature>
<dbReference type="EMBL" id="VNFF01000028">
    <property type="protein sequence ID" value="TVU80209.1"/>
    <property type="molecule type" value="Genomic_DNA"/>
</dbReference>
<dbReference type="Pfam" id="PF18857">
    <property type="entry name" value="LPD38"/>
    <property type="match status" value="1"/>
</dbReference>
<evidence type="ECO:0000259" key="4">
    <source>
        <dbReference type="Pfam" id="PF18857"/>
    </source>
</evidence>
<accession>A0ABY3F8V1</accession>
<keyword evidence="6" id="KW-1185">Reference proteome</keyword>
<organism evidence="5 6">
    <name type="scientific">Pseudoalteromonas neustonica</name>
    <dbReference type="NCBI Taxonomy" id="1840331"/>
    <lineage>
        <taxon>Bacteria</taxon>
        <taxon>Pseudomonadati</taxon>
        <taxon>Pseudomonadota</taxon>
        <taxon>Gammaproteobacteria</taxon>
        <taxon>Alteromonadales</taxon>
        <taxon>Pseudoalteromonadaceae</taxon>
        <taxon>Pseudoalteromonas</taxon>
    </lineage>
</organism>
<feature type="region of interest" description="Disordered" evidence="1">
    <location>
        <begin position="638"/>
        <end position="662"/>
    </location>
</feature>
<gene>
    <name evidence="5" type="ORF">FQP85_20735</name>
</gene>
<dbReference type="InterPro" id="IPR041047">
    <property type="entry name" value="LPD1"/>
</dbReference>
<evidence type="ECO:0000313" key="6">
    <source>
        <dbReference type="Proteomes" id="UP000317938"/>
    </source>
</evidence>
<dbReference type="InterPro" id="IPR040651">
    <property type="entry name" value="LPD5"/>
</dbReference>
<feature type="compositionally biased region" description="Polar residues" evidence="1">
    <location>
        <begin position="1090"/>
        <end position="1099"/>
    </location>
</feature>
<dbReference type="RefSeq" id="WP_145242173.1">
    <property type="nucleotide sequence ID" value="NZ_VNFF01000028.1"/>
</dbReference>
<dbReference type="Pfam" id="PF18796">
    <property type="entry name" value="LPD1"/>
    <property type="match status" value="1"/>
</dbReference>
<dbReference type="InterPro" id="IPR040561">
    <property type="entry name" value="LPD38"/>
</dbReference>
<feature type="region of interest" description="Disordered" evidence="1">
    <location>
        <begin position="786"/>
        <end position="828"/>
    </location>
</feature>
<evidence type="ECO:0000259" key="3">
    <source>
        <dbReference type="Pfam" id="PF18799"/>
    </source>
</evidence>
<feature type="compositionally biased region" description="Basic and acidic residues" evidence="1">
    <location>
        <begin position="500"/>
        <end position="509"/>
    </location>
</feature>
<protein>
    <recommendedName>
        <fullName evidence="7">Large polyvalent protein-associated domain-containing protein</fullName>
    </recommendedName>
</protein>